<keyword evidence="1" id="KW-0175">Coiled coil</keyword>
<accession>A0A561SL88</accession>
<protein>
    <recommendedName>
        <fullName evidence="5">DUF2357 domain-containing protein</fullName>
    </recommendedName>
</protein>
<sequence length="691" mass="75842">MTPPRDRVSGRASEPLPNWTGRWAAGGIPCLDDRRDAGNASRDDSTSDDLDALATLGAGLHAAVSTGSWSAVRDAQLLAGLDDESLQLDRREIVLRDNISSIAQVCERFVTRLGELVELRPVAQVKRPARKALARLAAHTEDWAARTLSGPIPRRALAVSRDEDADLYENRMVIELVHPILTSAISARVQRLRRIRADLADLERARDEGTHRRRDLLYRFWGGDAARVGESSDRAERTLEELEGLGARLQNLRGSTLGRLLRGRRTGLRTLRRTNVIANDRHYRAAGLVWSAFDRKPDLQEDPEERSERLRRRHLAFDRYALGLLVRAFAELGYSPDGDTIPSPGHPVTLTGAWGTATIRKDDDGTLTLESHGTATRFVPLIDLVGPDDDPTTVEARWQSVIGAVAKPTVVVHLSASEPLRALPPRLAAPLISAAKDDIAGRRDATAIPVSPLETTSLERVARAVATAVMAPALLSYPPAVSLDGRPVPRRLIERLMDLGPPRLGMSPIFHRPTPDELHLRRPMIASESTQLDTLLRDISRRAKAPGWERDIADEILRLRSGFANAESAVNTFLTCPGCGNEASPEQVGREKDLFSITCRSCGTRWGHERCGACQARVPIIEPEREPLNPEVRGPGWVERIFGHEALASPCWARTVGARYICTSCGKCPESGSEAGVNCTRCYTAPSYCGT</sequence>
<feature type="coiled-coil region" evidence="1">
    <location>
        <begin position="192"/>
        <end position="255"/>
    </location>
</feature>
<evidence type="ECO:0000256" key="1">
    <source>
        <dbReference type="SAM" id="Coils"/>
    </source>
</evidence>
<keyword evidence="4" id="KW-1185">Reference proteome</keyword>
<organism evidence="3 4">
    <name type="scientific">Pseudonocardia hierapolitana</name>
    <dbReference type="NCBI Taxonomy" id="1128676"/>
    <lineage>
        <taxon>Bacteria</taxon>
        <taxon>Bacillati</taxon>
        <taxon>Actinomycetota</taxon>
        <taxon>Actinomycetes</taxon>
        <taxon>Pseudonocardiales</taxon>
        <taxon>Pseudonocardiaceae</taxon>
        <taxon>Pseudonocardia</taxon>
    </lineage>
</organism>
<reference evidence="3 4" key="1">
    <citation type="submission" date="2019-06" db="EMBL/GenBank/DDBJ databases">
        <title>Sequencing the genomes of 1000 actinobacteria strains.</title>
        <authorList>
            <person name="Klenk H.-P."/>
        </authorList>
    </citation>
    <scope>NUCLEOTIDE SEQUENCE [LARGE SCALE GENOMIC DNA]</scope>
    <source>
        <strain evidence="3 4">DSM 45671</strain>
    </source>
</reference>
<evidence type="ECO:0000313" key="4">
    <source>
        <dbReference type="Proteomes" id="UP000321261"/>
    </source>
</evidence>
<comment type="caution">
    <text evidence="3">The sequence shown here is derived from an EMBL/GenBank/DDBJ whole genome shotgun (WGS) entry which is preliminary data.</text>
</comment>
<feature type="compositionally biased region" description="Basic and acidic residues" evidence="2">
    <location>
        <begin position="31"/>
        <end position="45"/>
    </location>
</feature>
<name>A0A561SL88_9PSEU</name>
<evidence type="ECO:0000313" key="3">
    <source>
        <dbReference type="EMBL" id="TWF75638.1"/>
    </source>
</evidence>
<evidence type="ECO:0000256" key="2">
    <source>
        <dbReference type="SAM" id="MobiDB-lite"/>
    </source>
</evidence>
<evidence type="ECO:0008006" key="5">
    <source>
        <dbReference type="Google" id="ProtNLM"/>
    </source>
</evidence>
<gene>
    <name evidence="3" type="ORF">FHX44_111522</name>
</gene>
<feature type="region of interest" description="Disordered" evidence="2">
    <location>
        <begin position="1"/>
        <end position="48"/>
    </location>
</feature>
<dbReference type="AlphaFoldDB" id="A0A561SL88"/>
<proteinExistence type="predicted"/>
<dbReference type="EMBL" id="VIWU01000001">
    <property type="protein sequence ID" value="TWF75638.1"/>
    <property type="molecule type" value="Genomic_DNA"/>
</dbReference>
<dbReference type="Proteomes" id="UP000321261">
    <property type="component" value="Unassembled WGS sequence"/>
</dbReference>